<name>A0ABD1LHA7_9FABA</name>
<accession>A0ABD1LHA7</accession>
<feature type="region of interest" description="Disordered" evidence="1">
    <location>
        <begin position="43"/>
        <end position="109"/>
    </location>
</feature>
<comment type="caution">
    <text evidence="2">The sequence shown here is derived from an EMBL/GenBank/DDBJ whole genome shotgun (WGS) entry which is preliminary data.</text>
</comment>
<reference evidence="2 3" key="1">
    <citation type="submission" date="2024-08" db="EMBL/GenBank/DDBJ databases">
        <title>Insights into the chromosomal genome structure of Flemingia macrophylla.</title>
        <authorList>
            <person name="Ding Y."/>
            <person name="Zhao Y."/>
            <person name="Bi W."/>
            <person name="Wu M."/>
            <person name="Zhao G."/>
            <person name="Gong Y."/>
            <person name="Li W."/>
            <person name="Zhang P."/>
        </authorList>
    </citation>
    <scope>NUCLEOTIDE SEQUENCE [LARGE SCALE GENOMIC DNA]</scope>
    <source>
        <strain evidence="2">DYQJB</strain>
        <tissue evidence="2">Leaf</tissue>
    </source>
</reference>
<feature type="compositionally biased region" description="Polar residues" evidence="1">
    <location>
        <begin position="88"/>
        <end position="100"/>
    </location>
</feature>
<organism evidence="2 3">
    <name type="scientific">Flemingia macrophylla</name>
    <dbReference type="NCBI Taxonomy" id="520843"/>
    <lineage>
        <taxon>Eukaryota</taxon>
        <taxon>Viridiplantae</taxon>
        <taxon>Streptophyta</taxon>
        <taxon>Embryophyta</taxon>
        <taxon>Tracheophyta</taxon>
        <taxon>Spermatophyta</taxon>
        <taxon>Magnoliopsida</taxon>
        <taxon>eudicotyledons</taxon>
        <taxon>Gunneridae</taxon>
        <taxon>Pentapetalae</taxon>
        <taxon>rosids</taxon>
        <taxon>fabids</taxon>
        <taxon>Fabales</taxon>
        <taxon>Fabaceae</taxon>
        <taxon>Papilionoideae</taxon>
        <taxon>50 kb inversion clade</taxon>
        <taxon>NPAAA clade</taxon>
        <taxon>indigoferoid/millettioid clade</taxon>
        <taxon>Phaseoleae</taxon>
        <taxon>Flemingia</taxon>
    </lineage>
</organism>
<protein>
    <submittedName>
        <fullName evidence="2">Uncharacterized protein</fullName>
    </submittedName>
</protein>
<dbReference type="AlphaFoldDB" id="A0ABD1LHA7"/>
<evidence type="ECO:0000313" key="2">
    <source>
        <dbReference type="EMBL" id="KAL2322861.1"/>
    </source>
</evidence>
<keyword evidence="3" id="KW-1185">Reference proteome</keyword>
<proteinExistence type="predicted"/>
<dbReference type="EMBL" id="JBGMDY010000009">
    <property type="protein sequence ID" value="KAL2322861.1"/>
    <property type="molecule type" value="Genomic_DNA"/>
</dbReference>
<evidence type="ECO:0000256" key="1">
    <source>
        <dbReference type="SAM" id="MobiDB-lite"/>
    </source>
</evidence>
<evidence type="ECO:0000313" key="3">
    <source>
        <dbReference type="Proteomes" id="UP001603857"/>
    </source>
</evidence>
<sequence>MMDGGASHNGKATVRARRLTTKNDDGAFIRYYATINGETRARTPGRLCRSRSSIVGPAPLQPIPAPGRSGTPASGNAPGEPTPVRSVTRATTDAPGSQPSTTLTKPPAPATLPCLRCRLAYDAPAPEFRATEAMTDFPSPSHIETLHSSSSYSTPPPPPPPFYLTLSFPFSRHVLHPCRCRPTTPKSGDVPLCHGVLHVAESP</sequence>
<dbReference type="Proteomes" id="UP001603857">
    <property type="component" value="Unassembled WGS sequence"/>
</dbReference>
<gene>
    <name evidence="2" type="ORF">Fmac_027240</name>
</gene>